<proteinExistence type="predicted"/>
<dbReference type="EMBL" id="SZPZ01000002">
    <property type="protein sequence ID" value="TKK79195.1"/>
    <property type="molecule type" value="Genomic_DNA"/>
</dbReference>
<dbReference type="EMBL" id="SZPZ01000001">
    <property type="protein sequence ID" value="TKK83265.1"/>
    <property type="molecule type" value="Genomic_DNA"/>
</dbReference>
<dbReference type="RefSeq" id="WP_137253950.1">
    <property type="nucleotide sequence ID" value="NZ_JBHSPQ010000001.1"/>
</dbReference>
<gene>
    <name evidence="2" type="ORF">FDA38_11210</name>
    <name evidence="1" type="ORF">FDA38_12255</name>
</gene>
<name>A0A4U3M3C7_9ACTN</name>
<sequence length="267" mass="29014">MTALTVSFDTTLCRRVLQVTSLAGTTDHVEVQRAVSPYVQWEDVRGWSTQAIASSAVTYYDYEFPEGVAYKYRVLEYNASGTHTATTEFSVSAVTFDDVWLKVPAAPFLNRTVIVADKSTITNKSRSALMDVVGRTNPVQIGGVRSSLSYTLQLLTLTAAEERDMEYTLSTGDVIFIHLPSNVDLIPGGYFSVGDVTREPTMRTSSRRVWSLPLATVAAPGSDVIGSAYTIQSVLAEYATITDMMADNATIADLLARTGTPSEVIVP</sequence>
<evidence type="ECO:0000313" key="1">
    <source>
        <dbReference type="EMBL" id="TKK79195.1"/>
    </source>
</evidence>
<comment type="caution">
    <text evidence="2">The sequence shown here is derived from an EMBL/GenBank/DDBJ whole genome shotgun (WGS) entry which is preliminary data.</text>
</comment>
<evidence type="ECO:0000313" key="2">
    <source>
        <dbReference type="EMBL" id="TKK83265.1"/>
    </source>
</evidence>
<dbReference type="AlphaFoldDB" id="A0A4U3M3C7"/>
<organism evidence="2 3">
    <name type="scientific">Kribbella jiaozuonensis</name>
    <dbReference type="NCBI Taxonomy" id="2575441"/>
    <lineage>
        <taxon>Bacteria</taxon>
        <taxon>Bacillati</taxon>
        <taxon>Actinomycetota</taxon>
        <taxon>Actinomycetes</taxon>
        <taxon>Propionibacteriales</taxon>
        <taxon>Kribbellaceae</taxon>
        <taxon>Kribbella</taxon>
    </lineage>
</organism>
<protein>
    <submittedName>
        <fullName evidence="2">Uncharacterized protein</fullName>
    </submittedName>
</protein>
<reference evidence="2 3" key="1">
    <citation type="submission" date="2019-04" db="EMBL/GenBank/DDBJ databases">
        <title>Kribbella sp. NEAU-THZ 27 nov., a novel actinomycete isolated from soil.</title>
        <authorList>
            <person name="Duan L."/>
        </authorList>
    </citation>
    <scope>NUCLEOTIDE SEQUENCE [LARGE SCALE GENOMIC DNA]</scope>
    <source>
        <strain evidence="2">NEAU-THZ 27</strain>
        <strain evidence="3">NEAU-THZ27</strain>
    </source>
</reference>
<accession>A0A4U3M3C7</accession>
<keyword evidence="3" id="KW-1185">Reference proteome</keyword>
<dbReference type="Proteomes" id="UP000305836">
    <property type="component" value="Unassembled WGS sequence"/>
</dbReference>
<dbReference type="OrthoDB" id="3358333at2"/>
<evidence type="ECO:0000313" key="3">
    <source>
        <dbReference type="Proteomes" id="UP000305836"/>
    </source>
</evidence>